<proteinExistence type="predicted"/>
<dbReference type="InterPro" id="IPR051023">
    <property type="entry name" value="PP2A_Regulatory_Subunit_A"/>
</dbReference>
<dbReference type="InterPro" id="IPR021133">
    <property type="entry name" value="HEAT_type_2"/>
</dbReference>
<dbReference type="GO" id="GO:0005634">
    <property type="term" value="C:nucleus"/>
    <property type="evidence" value="ECO:0007669"/>
    <property type="project" value="TreeGrafter"/>
</dbReference>
<dbReference type="GO" id="GO:0000159">
    <property type="term" value="C:protein phosphatase type 2A complex"/>
    <property type="evidence" value="ECO:0007669"/>
    <property type="project" value="TreeGrafter"/>
</dbReference>
<evidence type="ECO:0000256" key="2">
    <source>
        <dbReference type="PROSITE-ProRule" id="PRU00103"/>
    </source>
</evidence>
<sequence>MNKIIPMLNPNSADGTEVLFLCAMAKRLSGSDWFTAKVSAAGILPTLYSFIDGTAQNKKAGEAGGEVQTSSSTIGREIRVLYKELSEDDTPMVRRSAARHLGAFAESVAGVSDGKDTTVVQQKISLVMEDVVPIFHALSRDEADSVRLLAVASAGSMGKSLGCDAGLSADQVLPVIRAGCADLSWRVRHNLAKEYAKVASNLGFVSSQGINGTASAHLTEVFYNFSGLLQDAEAEVRGSAVSNVADMTHLQLQVGASGPQSDLFLSHIAPTLQSLATDPVMEVRSRLAQALMDCCDTEKRDHQLADDIILSVFKPLLEGFLNDEFAEVQLHILSKLSRVSHLLSRMEMVVNTILQMSKAPNWRVREAVGHILPHLAEAMEIAFFETHLLEPWLRLLLDQVAHVRIACVSGMPRLLSVAGSTWMQRMIVPHYRQIYDESSSYLTRITILRCYCAVVEEEPTGDVGPELLEEIVTSLLKGLDDRVPNVRMVAVKGIGKAVAHCDEGVVSSKLKPVLDSRATDDDDEDCRHFALIALSLMQQSQ</sequence>
<name>A0A7S0C4F8_9STRA</name>
<accession>A0A7S0C4F8</accession>
<dbReference type="Gene3D" id="1.25.10.10">
    <property type="entry name" value="Leucine-rich Repeat Variant"/>
    <property type="match status" value="1"/>
</dbReference>
<evidence type="ECO:0000256" key="1">
    <source>
        <dbReference type="ARBA" id="ARBA00022737"/>
    </source>
</evidence>
<dbReference type="PROSITE" id="PS50077">
    <property type="entry name" value="HEAT_REPEAT"/>
    <property type="match status" value="1"/>
</dbReference>
<dbReference type="PANTHER" id="PTHR10648:SF4">
    <property type="entry name" value="PROTEIN PHOSPHATASE 2 (FORMERLY 2A), REGULATORY SUBUNIT A, BETA ISOFORM-RELATED"/>
    <property type="match status" value="1"/>
</dbReference>
<dbReference type="InterPro" id="IPR016024">
    <property type="entry name" value="ARM-type_fold"/>
</dbReference>
<organism evidence="3">
    <name type="scientific">Proboscia inermis</name>
    <dbReference type="NCBI Taxonomy" id="420281"/>
    <lineage>
        <taxon>Eukaryota</taxon>
        <taxon>Sar</taxon>
        <taxon>Stramenopiles</taxon>
        <taxon>Ochrophyta</taxon>
        <taxon>Bacillariophyta</taxon>
        <taxon>Coscinodiscophyceae</taxon>
        <taxon>Rhizosoleniophycidae</taxon>
        <taxon>Rhizosoleniales</taxon>
        <taxon>Rhizosoleniaceae</taxon>
        <taxon>Proboscia</taxon>
    </lineage>
</organism>
<evidence type="ECO:0000313" key="3">
    <source>
        <dbReference type="EMBL" id="CAD8411907.1"/>
    </source>
</evidence>
<reference evidence="3" key="1">
    <citation type="submission" date="2021-01" db="EMBL/GenBank/DDBJ databases">
        <authorList>
            <person name="Corre E."/>
            <person name="Pelletier E."/>
            <person name="Niang G."/>
            <person name="Scheremetjew M."/>
            <person name="Finn R."/>
            <person name="Kale V."/>
            <person name="Holt S."/>
            <person name="Cochrane G."/>
            <person name="Meng A."/>
            <person name="Brown T."/>
            <person name="Cohen L."/>
        </authorList>
    </citation>
    <scope>NUCLEOTIDE SEQUENCE</scope>
    <source>
        <strain evidence="3">CCAP1064/1</strain>
    </source>
</reference>
<protein>
    <recommendedName>
        <fullName evidence="4">TOG domain-containing protein</fullName>
    </recommendedName>
</protein>
<dbReference type="GO" id="GO:0019888">
    <property type="term" value="F:protein phosphatase regulator activity"/>
    <property type="evidence" value="ECO:0007669"/>
    <property type="project" value="TreeGrafter"/>
</dbReference>
<dbReference type="InterPro" id="IPR011989">
    <property type="entry name" value="ARM-like"/>
</dbReference>
<feature type="repeat" description="HEAT" evidence="2">
    <location>
        <begin position="131"/>
        <end position="165"/>
    </location>
</feature>
<dbReference type="AlphaFoldDB" id="A0A7S0C4F8"/>
<gene>
    <name evidence="3" type="ORF">PINE0816_LOCUS8032</name>
</gene>
<dbReference type="PANTHER" id="PTHR10648">
    <property type="entry name" value="SERINE/THREONINE-PROTEIN PHOSPHATASE PP2A 65 KDA REGULATORY SUBUNIT"/>
    <property type="match status" value="1"/>
</dbReference>
<keyword evidence="1" id="KW-0677">Repeat</keyword>
<evidence type="ECO:0008006" key="4">
    <source>
        <dbReference type="Google" id="ProtNLM"/>
    </source>
</evidence>
<dbReference type="GO" id="GO:0005829">
    <property type="term" value="C:cytosol"/>
    <property type="evidence" value="ECO:0007669"/>
    <property type="project" value="TreeGrafter"/>
</dbReference>
<dbReference type="EMBL" id="HBEL01016807">
    <property type="protein sequence ID" value="CAD8411907.1"/>
    <property type="molecule type" value="Transcribed_RNA"/>
</dbReference>
<dbReference type="SUPFAM" id="SSF48371">
    <property type="entry name" value="ARM repeat"/>
    <property type="match status" value="1"/>
</dbReference>